<evidence type="ECO:0000313" key="2">
    <source>
        <dbReference type="EMBL" id="MEA0970559.1"/>
    </source>
</evidence>
<dbReference type="PANTHER" id="PTHR38467:SF1">
    <property type="entry name" value="CONJUGATIVE TRANSFER: ASSEMBLY"/>
    <property type="match status" value="1"/>
</dbReference>
<dbReference type="InterPro" id="IPR043964">
    <property type="entry name" value="P-loop_TraG"/>
</dbReference>
<keyword evidence="3" id="KW-1185">Reference proteome</keyword>
<proteinExistence type="predicted"/>
<organism evidence="2 3">
    <name type="scientific">Candidatus Megaera venefica</name>
    <dbReference type="NCBI Taxonomy" id="2055910"/>
    <lineage>
        <taxon>Bacteria</taxon>
        <taxon>Pseudomonadati</taxon>
        <taxon>Pseudomonadota</taxon>
        <taxon>Alphaproteobacteria</taxon>
        <taxon>Rickettsiales</taxon>
        <taxon>Rickettsiaceae</taxon>
        <taxon>Candidatus Megaera</taxon>
    </lineage>
</organism>
<gene>
    <name evidence="2" type="ORF">Megvenef_00525</name>
</gene>
<dbReference type="InterPro" id="IPR025955">
    <property type="entry name" value="TraC/Conjuga_ATPase"/>
</dbReference>
<reference evidence="2 3" key="1">
    <citation type="submission" date="2023-03" db="EMBL/GenBank/DDBJ databases">
        <title>Host association and intracellularity evolved multiple times independently in the Rickettsiales.</title>
        <authorList>
            <person name="Castelli M."/>
            <person name="Nardi T."/>
            <person name="Gammuto L."/>
            <person name="Bellinzona G."/>
            <person name="Sabaneyeva E."/>
            <person name="Potekhin A."/>
            <person name="Serra V."/>
            <person name="Petroni G."/>
            <person name="Sassera D."/>
        </authorList>
    </citation>
    <scope>NUCLEOTIDE SEQUENCE [LARGE SCALE GENOMIC DNA]</scope>
    <source>
        <strain evidence="2 3">Sr 2-6</strain>
    </source>
</reference>
<dbReference type="InterPro" id="IPR027417">
    <property type="entry name" value="P-loop_NTPase"/>
</dbReference>
<accession>A0ABU5NBK8</accession>
<dbReference type="EMBL" id="JARJFB010000027">
    <property type="protein sequence ID" value="MEA0970559.1"/>
    <property type="molecule type" value="Genomic_DNA"/>
</dbReference>
<feature type="domain" description="TraG P-loop" evidence="1">
    <location>
        <begin position="467"/>
        <end position="533"/>
    </location>
</feature>
<dbReference type="Pfam" id="PF11130">
    <property type="entry name" value="TraC_F_IV"/>
    <property type="match status" value="1"/>
</dbReference>
<protein>
    <submittedName>
        <fullName evidence="2">Type IV conjugative transfer system protein TraC</fullName>
    </submittedName>
</protein>
<dbReference type="RefSeq" id="WP_322776464.1">
    <property type="nucleotide sequence ID" value="NZ_JARJFB010000027.1"/>
</dbReference>
<dbReference type="InterPro" id="IPR053155">
    <property type="entry name" value="F-pilin_assembly_TraC"/>
</dbReference>
<dbReference type="Gene3D" id="3.40.50.300">
    <property type="entry name" value="P-loop containing nucleotide triphosphate hydrolases"/>
    <property type="match status" value="2"/>
</dbReference>
<dbReference type="Proteomes" id="UP001291687">
    <property type="component" value="Unassembled WGS sequence"/>
</dbReference>
<evidence type="ECO:0000259" key="1">
    <source>
        <dbReference type="Pfam" id="PF19044"/>
    </source>
</evidence>
<dbReference type="SUPFAM" id="SSF52540">
    <property type="entry name" value="P-loop containing nucleoside triphosphate hydrolases"/>
    <property type="match status" value="1"/>
</dbReference>
<comment type="caution">
    <text evidence="2">The sequence shown here is derived from an EMBL/GenBank/DDBJ whole genome shotgun (WGS) entry which is preliminary data.</text>
</comment>
<dbReference type="PANTHER" id="PTHR38467">
    <property type="match status" value="1"/>
</dbReference>
<dbReference type="Pfam" id="PF19044">
    <property type="entry name" value="P-loop_TraG"/>
    <property type="match status" value="2"/>
</dbReference>
<feature type="domain" description="TraG P-loop" evidence="1">
    <location>
        <begin position="677"/>
        <end position="900"/>
    </location>
</feature>
<name>A0ABU5NBK8_9RICK</name>
<evidence type="ECO:0000313" key="3">
    <source>
        <dbReference type="Proteomes" id="UP001291687"/>
    </source>
</evidence>
<sequence length="921" mass="102465">MLAIEKHFSKFARVCGFKVEGERGFDPMTETMAALEQDTKGAKPLSSSLLYKFAEDSSGVVFSEGSIGCWFEIDPIVGSNDSIEKNFTMFFADELPAGGYLQFLIIASHEVEHILDMWQGGRKYGGQPLEKMTAYRRHFIENLARDFSSADDGRLARNYRSFVTYSIKDGGDKTVESLLKFKKKLENKLKAENLNPRSCTAADLIVVGRDLLQMNLNKKTKRQQKPKYNIFNNLADQILEPLVPNTVEIDQIIHHNTGLVSKVFAPSELPESFCLAEMINLLGNDHRSIPGRFVISYTIANNLGSKGASAMNAAGSRSIHAAQKSYTKNDLVAQEEARQWVEVKALAKRGESFLQESMLVMLTAPSNEIEIAEEVLKSLYNTYDWKLEPCKRIMRISSLAMLPMMQYSYWPSLKFFKLTRYALSGEVVAKLPIQGEWKGVPTSGALFIGRRGQIFNWDPFYRIGGGGNYNFVVMAPPGSGKTFTLLEVAQSMISKDVAVFVLDIGASYKNICKVLDGEMIQFNHSCNISLNPFASLADSGAVLMKALQLMEQGIDDEEIQLKTGLSLERIEALRIGKSGASAGVKESDGIEILEIKGQDELGNIKTHFVTKDSIIYAKAMLATMCGVNGDVWGEAIIERAINEGVAKYGRELDITKLCQILDNLKDRKGEAVEGASRFADCLYPYTEEGTHGRFFSNGANATFKRALTVFELEELKNDEPLLAVVLQVILMQITMQFLCGDRSKRFMLIVDEAWLILDFAANFLERFARTVRKYGGSLGVCTQDLSSFSNACGKRKSQAAVLECSTWKLILQQKEEGIASFNASESYRKFAPLIASVKKCSQNKYSEILINTDGATVVGRLATDAYSTAMFSTEDTDFKFLMEKEREGLTKHEAIMALSKKYGTLPELGSLEGEKKCISYS</sequence>